<proteinExistence type="inferred from homology"/>
<gene>
    <name evidence="7" type="ORF">C0Q70_21269</name>
</gene>
<accession>A0A2T7NC29</accession>
<feature type="transmembrane region" description="Helical" evidence="6">
    <location>
        <begin position="92"/>
        <end position="116"/>
    </location>
</feature>
<name>A0A2T7NC29_POMCA</name>
<dbReference type="Proteomes" id="UP000245119">
    <property type="component" value="Linkage Group LG14"/>
</dbReference>
<dbReference type="PANTHER" id="PTHR19282">
    <property type="entry name" value="TETRASPANIN"/>
    <property type="match status" value="1"/>
</dbReference>
<evidence type="ECO:0000256" key="5">
    <source>
        <dbReference type="ARBA" id="ARBA00023136"/>
    </source>
</evidence>
<feature type="transmembrane region" description="Helical" evidence="6">
    <location>
        <begin position="228"/>
        <end position="250"/>
    </location>
</feature>
<dbReference type="FunFam" id="1.10.1450.10:FF:000029">
    <property type="entry name" value="Tetraspanin"/>
    <property type="match status" value="1"/>
</dbReference>
<sequence length="262" mass="28676">MKKGRVDSTLSTAPVVTCMKTLMMVFNFIFWVTGIVILAIGIWTKLDLYKYLELSSIYQPEAPYVLIGVGAVIVLVGSLGCCCTIKGHSFLLYMYCGVLFLVFIMELSAGITLLVYKGKLEEGFREGLKNGLERYGTKGDEEITGAFDELQAKLSCCGINSYADWFNTPWGREQKEPNTVPISCCHGNIKTCQNTNLPPAANNTHLPVFVHGCHKLVVDFINGNMGPIGGVALGISFFQVLGALLACCLAKSISKAKYEQMQ</sequence>
<dbReference type="InterPro" id="IPR018499">
    <property type="entry name" value="Tetraspanin/Peripherin"/>
</dbReference>
<dbReference type="Pfam" id="PF00335">
    <property type="entry name" value="Tetraspanin"/>
    <property type="match status" value="1"/>
</dbReference>
<evidence type="ECO:0000313" key="8">
    <source>
        <dbReference type="Proteomes" id="UP000245119"/>
    </source>
</evidence>
<dbReference type="OMA" id="VYRQGCY"/>
<feature type="transmembrane region" description="Helical" evidence="6">
    <location>
        <begin position="21"/>
        <end position="44"/>
    </location>
</feature>
<organism evidence="7 8">
    <name type="scientific">Pomacea canaliculata</name>
    <name type="common">Golden apple snail</name>
    <dbReference type="NCBI Taxonomy" id="400727"/>
    <lineage>
        <taxon>Eukaryota</taxon>
        <taxon>Metazoa</taxon>
        <taxon>Spiralia</taxon>
        <taxon>Lophotrochozoa</taxon>
        <taxon>Mollusca</taxon>
        <taxon>Gastropoda</taxon>
        <taxon>Caenogastropoda</taxon>
        <taxon>Architaenioglossa</taxon>
        <taxon>Ampullarioidea</taxon>
        <taxon>Ampullariidae</taxon>
        <taxon>Pomacea</taxon>
    </lineage>
</organism>
<dbReference type="OrthoDB" id="9972904at2759"/>
<dbReference type="PRINTS" id="PR00259">
    <property type="entry name" value="TMFOUR"/>
</dbReference>
<keyword evidence="4 6" id="KW-1133">Transmembrane helix</keyword>
<reference evidence="7 8" key="1">
    <citation type="submission" date="2018-04" db="EMBL/GenBank/DDBJ databases">
        <title>The genome of golden apple snail Pomacea canaliculata provides insight into stress tolerance and invasive adaptation.</title>
        <authorList>
            <person name="Liu C."/>
            <person name="Liu B."/>
            <person name="Ren Y."/>
            <person name="Zhang Y."/>
            <person name="Wang H."/>
            <person name="Li S."/>
            <person name="Jiang F."/>
            <person name="Yin L."/>
            <person name="Zhang G."/>
            <person name="Qian W."/>
            <person name="Fan W."/>
        </authorList>
    </citation>
    <scope>NUCLEOTIDE SEQUENCE [LARGE SCALE GENOMIC DNA]</scope>
    <source>
        <strain evidence="7">SZHN2017</strain>
        <tissue evidence="7">Muscle</tissue>
    </source>
</reference>
<dbReference type="AlphaFoldDB" id="A0A2T7NC29"/>
<evidence type="ECO:0000313" key="7">
    <source>
        <dbReference type="EMBL" id="PVD18718.1"/>
    </source>
</evidence>
<evidence type="ECO:0000256" key="2">
    <source>
        <dbReference type="ARBA" id="ARBA00006840"/>
    </source>
</evidence>
<comment type="similarity">
    <text evidence="2 6">Belongs to the tetraspanin (TM4SF) family.</text>
</comment>
<dbReference type="InterPro" id="IPR008952">
    <property type="entry name" value="Tetraspanin_EC2_sf"/>
</dbReference>
<comment type="caution">
    <text evidence="7">The sequence shown here is derived from an EMBL/GenBank/DDBJ whole genome shotgun (WGS) entry which is preliminary data.</text>
</comment>
<dbReference type="Gene3D" id="1.10.1450.10">
    <property type="entry name" value="Tetraspanin"/>
    <property type="match status" value="1"/>
</dbReference>
<evidence type="ECO:0000256" key="1">
    <source>
        <dbReference type="ARBA" id="ARBA00004141"/>
    </source>
</evidence>
<keyword evidence="8" id="KW-1185">Reference proteome</keyword>
<dbReference type="GO" id="GO:0005886">
    <property type="term" value="C:plasma membrane"/>
    <property type="evidence" value="ECO:0007669"/>
    <property type="project" value="TreeGrafter"/>
</dbReference>
<evidence type="ECO:0000256" key="3">
    <source>
        <dbReference type="ARBA" id="ARBA00022692"/>
    </source>
</evidence>
<dbReference type="PANTHER" id="PTHR19282:SF252">
    <property type="entry name" value="TETRASPANIN"/>
    <property type="match status" value="1"/>
</dbReference>
<dbReference type="EMBL" id="PZQS01000014">
    <property type="protein sequence ID" value="PVD18718.1"/>
    <property type="molecule type" value="Genomic_DNA"/>
</dbReference>
<evidence type="ECO:0000256" key="4">
    <source>
        <dbReference type="ARBA" id="ARBA00022989"/>
    </source>
</evidence>
<dbReference type="PIRSF" id="PIRSF002419">
    <property type="entry name" value="Tetraspanin"/>
    <property type="match status" value="1"/>
</dbReference>
<evidence type="ECO:0000256" key="6">
    <source>
        <dbReference type="RuleBase" id="RU361218"/>
    </source>
</evidence>
<dbReference type="SUPFAM" id="SSF48652">
    <property type="entry name" value="Tetraspanin"/>
    <property type="match status" value="1"/>
</dbReference>
<comment type="subcellular location">
    <subcellularLocation>
        <location evidence="1 6">Membrane</location>
        <topology evidence="1 6">Multi-pass membrane protein</topology>
    </subcellularLocation>
</comment>
<dbReference type="InterPro" id="IPR000301">
    <property type="entry name" value="Tetraspanin_animals"/>
</dbReference>
<keyword evidence="3 6" id="KW-0812">Transmembrane</keyword>
<protein>
    <recommendedName>
        <fullName evidence="6">Tetraspanin</fullName>
    </recommendedName>
</protein>
<keyword evidence="5 6" id="KW-0472">Membrane</keyword>
<feature type="transmembrane region" description="Helical" evidence="6">
    <location>
        <begin position="64"/>
        <end position="85"/>
    </location>
</feature>